<evidence type="ECO:0000313" key="2">
    <source>
        <dbReference type="Proteomes" id="UP001352263"/>
    </source>
</evidence>
<accession>A0ABU6JDE6</accession>
<dbReference type="RefSeq" id="WP_326508354.1">
    <property type="nucleotide sequence ID" value="NZ_JAWIIV010000020.1"/>
</dbReference>
<protein>
    <submittedName>
        <fullName evidence="1">Uncharacterized protein</fullName>
    </submittedName>
</protein>
<evidence type="ECO:0000313" key="1">
    <source>
        <dbReference type="EMBL" id="MEC4721670.1"/>
    </source>
</evidence>
<keyword evidence="2" id="KW-1185">Reference proteome</keyword>
<comment type="caution">
    <text evidence="1">The sequence shown here is derived from an EMBL/GenBank/DDBJ whole genome shotgun (WGS) entry which is preliminary data.</text>
</comment>
<name>A0ABU6JDE6_9BURK</name>
<dbReference type="EMBL" id="JAWIIV010000020">
    <property type="protein sequence ID" value="MEC4721670.1"/>
    <property type="molecule type" value="Genomic_DNA"/>
</dbReference>
<sequence>MRISHRHQRRPFVCIALLAGLLLSGCGGYARNNGSNAGGGSSIEVYGVIDAGIQRERTR</sequence>
<dbReference type="PROSITE" id="PS51257">
    <property type="entry name" value="PROKAR_LIPOPROTEIN"/>
    <property type="match status" value="1"/>
</dbReference>
<dbReference type="Proteomes" id="UP001352263">
    <property type="component" value="Unassembled WGS sequence"/>
</dbReference>
<reference evidence="1 2" key="1">
    <citation type="submission" date="2023-10" db="EMBL/GenBank/DDBJ databases">
        <title>Noviherbaspirillum sp. CPCC 100848 genome assembly.</title>
        <authorList>
            <person name="Li X.Y."/>
            <person name="Fang X.M."/>
        </authorList>
    </citation>
    <scope>NUCLEOTIDE SEQUENCE [LARGE SCALE GENOMIC DNA]</scope>
    <source>
        <strain evidence="1 2">CPCC 100848</strain>
    </source>
</reference>
<proteinExistence type="predicted"/>
<organism evidence="1 2">
    <name type="scientific">Noviherbaspirillum album</name>
    <dbReference type="NCBI Taxonomy" id="3080276"/>
    <lineage>
        <taxon>Bacteria</taxon>
        <taxon>Pseudomonadati</taxon>
        <taxon>Pseudomonadota</taxon>
        <taxon>Betaproteobacteria</taxon>
        <taxon>Burkholderiales</taxon>
        <taxon>Oxalobacteraceae</taxon>
        <taxon>Noviherbaspirillum</taxon>
    </lineage>
</organism>
<gene>
    <name evidence="1" type="ORF">RY831_21100</name>
</gene>